<dbReference type="Gene3D" id="4.10.60.10">
    <property type="entry name" value="Zinc finger, CCHC-type"/>
    <property type="match status" value="1"/>
</dbReference>
<feature type="compositionally biased region" description="Polar residues" evidence="2">
    <location>
        <begin position="1002"/>
        <end position="1022"/>
    </location>
</feature>
<dbReference type="InterPro" id="IPR036691">
    <property type="entry name" value="Endo/exonu/phosph_ase_sf"/>
</dbReference>
<accession>A0A9P6YXT5</accession>
<feature type="compositionally biased region" description="Acidic residues" evidence="2">
    <location>
        <begin position="642"/>
        <end position="653"/>
    </location>
</feature>
<feature type="domain" description="CCHC-type" evidence="3">
    <location>
        <begin position="964"/>
        <end position="979"/>
    </location>
</feature>
<evidence type="ECO:0000313" key="5">
    <source>
        <dbReference type="Proteomes" id="UP000740926"/>
    </source>
</evidence>
<dbReference type="GO" id="GO:0003676">
    <property type="term" value="F:nucleic acid binding"/>
    <property type="evidence" value="ECO:0007669"/>
    <property type="project" value="InterPro"/>
</dbReference>
<feature type="region of interest" description="Disordered" evidence="2">
    <location>
        <begin position="154"/>
        <end position="177"/>
    </location>
</feature>
<feature type="region of interest" description="Disordered" evidence="2">
    <location>
        <begin position="985"/>
        <end position="1026"/>
    </location>
</feature>
<dbReference type="InterPro" id="IPR018247">
    <property type="entry name" value="EF_Hand_1_Ca_BS"/>
</dbReference>
<evidence type="ECO:0000259" key="3">
    <source>
        <dbReference type="PROSITE" id="PS50158"/>
    </source>
</evidence>
<reference evidence="4 5" key="1">
    <citation type="journal article" date="2020" name="Microb. Genom.">
        <title>Genetic diversity of clinical and environmental Mucorales isolates obtained from an investigation of mucormycosis cases among solid organ transplant recipients.</title>
        <authorList>
            <person name="Nguyen M.H."/>
            <person name="Kaul D."/>
            <person name="Muto C."/>
            <person name="Cheng S.J."/>
            <person name="Richter R.A."/>
            <person name="Bruno V.M."/>
            <person name="Liu G."/>
            <person name="Beyhan S."/>
            <person name="Sundermann A.J."/>
            <person name="Mounaud S."/>
            <person name="Pasculle A.W."/>
            <person name="Nierman W.C."/>
            <person name="Driscoll E."/>
            <person name="Cumbie R."/>
            <person name="Clancy C.J."/>
            <person name="Dupont C.L."/>
        </authorList>
    </citation>
    <scope>NUCLEOTIDE SEQUENCE [LARGE SCALE GENOMIC DNA]</scope>
    <source>
        <strain evidence="4 5">GL24</strain>
    </source>
</reference>
<comment type="caution">
    <text evidence="4">The sequence shown here is derived from an EMBL/GenBank/DDBJ whole genome shotgun (WGS) entry which is preliminary data.</text>
</comment>
<name>A0A9P6YXT5_9FUNG</name>
<dbReference type="SMART" id="SM00343">
    <property type="entry name" value="ZnF_C2HC"/>
    <property type="match status" value="2"/>
</dbReference>
<gene>
    <name evidence="4" type="ORF">G6F50_009493</name>
</gene>
<feature type="compositionally biased region" description="Basic residues" evidence="2">
    <location>
        <begin position="985"/>
        <end position="994"/>
    </location>
</feature>
<proteinExistence type="predicted"/>
<feature type="region of interest" description="Disordered" evidence="2">
    <location>
        <begin position="674"/>
        <end position="698"/>
    </location>
</feature>
<organism evidence="4 5">
    <name type="scientific">Rhizopus delemar</name>
    <dbReference type="NCBI Taxonomy" id="936053"/>
    <lineage>
        <taxon>Eukaryota</taxon>
        <taxon>Fungi</taxon>
        <taxon>Fungi incertae sedis</taxon>
        <taxon>Mucoromycota</taxon>
        <taxon>Mucoromycotina</taxon>
        <taxon>Mucoromycetes</taxon>
        <taxon>Mucorales</taxon>
        <taxon>Mucorineae</taxon>
        <taxon>Rhizopodaceae</taxon>
        <taxon>Rhizopus</taxon>
    </lineage>
</organism>
<keyword evidence="1" id="KW-0479">Metal-binding</keyword>
<keyword evidence="5" id="KW-1185">Reference proteome</keyword>
<dbReference type="SUPFAM" id="SSF56219">
    <property type="entry name" value="DNase I-like"/>
    <property type="match status" value="1"/>
</dbReference>
<dbReference type="PROSITE" id="PS00018">
    <property type="entry name" value="EF_HAND_1"/>
    <property type="match status" value="1"/>
</dbReference>
<dbReference type="GO" id="GO:0008270">
    <property type="term" value="F:zinc ion binding"/>
    <property type="evidence" value="ECO:0007669"/>
    <property type="project" value="UniProtKB-KW"/>
</dbReference>
<evidence type="ECO:0000256" key="1">
    <source>
        <dbReference type="PROSITE-ProRule" id="PRU00047"/>
    </source>
</evidence>
<keyword evidence="1" id="KW-0862">Zinc</keyword>
<dbReference type="InterPro" id="IPR001878">
    <property type="entry name" value="Znf_CCHC"/>
</dbReference>
<protein>
    <recommendedName>
        <fullName evidence="3">CCHC-type domain-containing protein</fullName>
    </recommendedName>
</protein>
<feature type="compositionally biased region" description="Basic and acidic residues" evidence="2">
    <location>
        <begin position="602"/>
        <end position="617"/>
    </location>
</feature>
<sequence length="1288" mass="145467">MSSNKRVRLSFSKIELLDQNATGQLNQTELGEWAMKKFNLDQPLAQQTLSNILKNAEMLYSNINVVNNGKSLKTTRYPQLDEVVKFVAGMNNSNLPVNRDSILQYTQELLTTLRHASKPSSTTVLYVFISLIHDLNQLNLEADESEMIVRYTTSTTNNEETAEGNIDKTEENDNTEQDEQCVDIVECKKRLREAYETILMYEVPLDDFDRKLHRRIRMRLAELIKSKEQTDLQSYFTKYTLLNRTPLNRAATPNIEVTNTTTATHNHVEDEFSIVCQSTSLPDNSDVNGSFLSDDYHPTRTYKHMYEYIPDWPDCEEEEELTIDDVNICQELKQFRATSSHLTATQGNIRDIRILSLYLIFPFMLSTNDSVTKYMPQSTRVLKLRVGWMEMKNKCNEIITDATKSKDTNDLIASFIFFELVPRLTKEVDANETGEDTFIKNYINCFFDNIFSVDNHFYQPWANIILINTNDSQYKPDWFAYVKPWIKKFKLATCEIKPPSKVGRGDISDFVKLGIEIRDMLDEILNIGVDDASVVGILIEGKQVSTYAMNTKSGVFRMIQLGEYNVIEKLSELGHFPALFTGLMQVKNIALDTARAIEKIEREHSLGKKREHVDKRKSAGSTPTLKKLRPNEDGRGRSSQLNDDELKELDESDSSQTIRELAKHMGASFMVLSLNSAKPPDNGDPPTINAHPPASPTSVLKKTTTVLYSKAHQRTAKTRESLIHSNANSTTSSVMGPDPADSNIPPPLIIEKVYCGVSQTPSSIFFDISSRKEVDRAIYKLAFYQFQDYVGLVVHKSGSNRYLEVNFDKDEFRTAACTHGLHFDDGRVIIHPTLACRPGSIIRRVTLQRLPWLHPQNLQEGLIRTLSNYGSIRDVGIVTDSETGAFLGSGYAVLDCSPDPSQPDPFLDLAHVIPWVDSETTSTTKNSIFIHAYWKEMPTCYKYCHELRHSASNCKQTPSNKRVCYYCFKPGHIRVQCPDKISPAKRLRGSTKKKPTIDLTEHNLSNSSTSDKISEQSVQANDQPVLEPLNIDESDASLQNTHTITTNINVNIDDLTELQNSDDSLEQLVVDMSDSTPLPDSQPKLKSTESSAAELDITMDDSFFLDDDDTTHSTWTTSNVDISTLNTVGELSQAQITTIPAIQKRLKKTKTPAIGALSLLSLNGNSFFKVSNTSSRHHLIRQQSLWTEYCGLLCFDPQFILSRIPLPEDSRCILAKVTHIEGSMDPFHILVIYAPASSSKARAEFFDTILTFRQLSPYDTPSCVDRMIIAGDFNYALPSSSALLYPHN</sequence>
<evidence type="ECO:0000313" key="4">
    <source>
        <dbReference type="EMBL" id="KAG1566055.1"/>
    </source>
</evidence>
<dbReference type="PROSITE" id="PS50158">
    <property type="entry name" value="ZF_CCHC"/>
    <property type="match status" value="1"/>
</dbReference>
<dbReference type="EMBL" id="JAANIU010001875">
    <property type="protein sequence ID" value="KAG1566055.1"/>
    <property type="molecule type" value="Genomic_DNA"/>
</dbReference>
<evidence type="ECO:0000256" key="2">
    <source>
        <dbReference type="SAM" id="MobiDB-lite"/>
    </source>
</evidence>
<keyword evidence="1" id="KW-0863">Zinc-finger</keyword>
<feature type="region of interest" description="Disordered" evidence="2">
    <location>
        <begin position="602"/>
        <end position="656"/>
    </location>
</feature>
<dbReference type="Proteomes" id="UP000740926">
    <property type="component" value="Unassembled WGS sequence"/>
</dbReference>